<feature type="domain" description="HTH araC/xylS-type" evidence="4">
    <location>
        <begin position="190"/>
        <end position="288"/>
    </location>
</feature>
<dbReference type="SUPFAM" id="SSF46689">
    <property type="entry name" value="Homeodomain-like"/>
    <property type="match status" value="2"/>
</dbReference>
<sequence length="290" mass="34050">MNWPVDLQEPMSMPDPYFPIKLNFCKSYEYGQVMFPHHWHRHMEFLYFESGEAIIECNAEPVHVRAGDLIVLNSNDLHQGTSLSNHLIYYALIADLNSLQSPSQDAVETRFITPMTQSRLLFQSHISGDQRLQRCMSEIVEEFRSREIGHELSVKSYMYQLLSLLVRGYVANVSDWKHTEHRMKNLERFTPILQYIEEHYAEEITIDRLAGLAGLSRFHFSRLFHELTNRTVTEYINRVRINRAEYLLLNTSMTVSEVAMAAGYNDISYFSRTFKKYRNFAPSETRMLLS</sequence>
<protein>
    <submittedName>
        <fullName evidence="5">AraC family transcriptional regulator</fullName>
    </submittedName>
</protein>
<keyword evidence="6" id="KW-1185">Reference proteome</keyword>
<proteinExistence type="predicted"/>
<keyword evidence="3" id="KW-0804">Transcription</keyword>
<dbReference type="GO" id="GO:0043565">
    <property type="term" value="F:sequence-specific DNA binding"/>
    <property type="evidence" value="ECO:0007669"/>
    <property type="project" value="InterPro"/>
</dbReference>
<dbReference type="InterPro" id="IPR037923">
    <property type="entry name" value="HTH-like"/>
</dbReference>
<dbReference type="InterPro" id="IPR018060">
    <property type="entry name" value="HTH_AraC"/>
</dbReference>
<dbReference type="SUPFAM" id="SSF51215">
    <property type="entry name" value="Regulatory protein AraC"/>
    <property type="match status" value="1"/>
</dbReference>
<evidence type="ECO:0000259" key="4">
    <source>
        <dbReference type="PROSITE" id="PS01124"/>
    </source>
</evidence>
<dbReference type="InterPro" id="IPR003313">
    <property type="entry name" value="AraC-bd"/>
</dbReference>
<dbReference type="Pfam" id="PF12833">
    <property type="entry name" value="HTH_18"/>
    <property type="match status" value="1"/>
</dbReference>
<dbReference type="EMBL" id="CP013023">
    <property type="protein sequence ID" value="ANF95836.1"/>
    <property type="molecule type" value="Genomic_DNA"/>
</dbReference>
<evidence type="ECO:0000313" key="6">
    <source>
        <dbReference type="Proteomes" id="UP000078148"/>
    </source>
</evidence>
<dbReference type="STRING" id="1616788.AR543_07335"/>
<dbReference type="KEGG" id="pbv:AR543_07335"/>
<dbReference type="InterPro" id="IPR009057">
    <property type="entry name" value="Homeodomain-like_sf"/>
</dbReference>
<evidence type="ECO:0000256" key="3">
    <source>
        <dbReference type="ARBA" id="ARBA00023163"/>
    </source>
</evidence>
<dbReference type="InterPro" id="IPR018062">
    <property type="entry name" value="HTH_AraC-typ_CS"/>
</dbReference>
<dbReference type="RefSeq" id="WP_060533147.1">
    <property type="nucleotide sequence ID" value="NZ_CP013023.1"/>
</dbReference>
<dbReference type="Gene3D" id="2.60.120.10">
    <property type="entry name" value="Jelly Rolls"/>
    <property type="match status" value="1"/>
</dbReference>
<accession>A0A172ZDV8</accession>
<dbReference type="Gene3D" id="1.10.10.60">
    <property type="entry name" value="Homeodomain-like"/>
    <property type="match status" value="2"/>
</dbReference>
<dbReference type="PANTHER" id="PTHR43280:SF28">
    <property type="entry name" value="HTH-TYPE TRANSCRIPTIONAL ACTIVATOR RHAS"/>
    <property type="match status" value="1"/>
</dbReference>
<evidence type="ECO:0000256" key="1">
    <source>
        <dbReference type="ARBA" id="ARBA00023015"/>
    </source>
</evidence>
<evidence type="ECO:0000313" key="5">
    <source>
        <dbReference type="EMBL" id="ANF95836.1"/>
    </source>
</evidence>
<gene>
    <name evidence="5" type="ORF">AR543_07335</name>
</gene>
<keyword evidence="2" id="KW-0238">DNA-binding</keyword>
<name>A0A172ZDV8_9BACL</name>
<dbReference type="Pfam" id="PF02311">
    <property type="entry name" value="AraC_binding"/>
    <property type="match status" value="1"/>
</dbReference>
<dbReference type="PANTHER" id="PTHR43280">
    <property type="entry name" value="ARAC-FAMILY TRANSCRIPTIONAL REGULATOR"/>
    <property type="match status" value="1"/>
</dbReference>
<dbReference type="OrthoDB" id="9791615at2"/>
<dbReference type="SMART" id="SM00342">
    <property type="entry name" value="HTH_ARAC"/>
    <property type="match status" value="1"/>
</dbReference>
<dbReference type="AlphaFoldDB" id="A0A172ZDV8"/>
<dbReference type="InterPro" id="IPR020449">
    <property type="entry name" value="Tscrpt_reg_AraC-type_HTH"/>
</dbReference>
<dbReference type="Proteomes" id="UP000078148">
    <property type="component" value="Chromosome"/>
</dbReference>
<dbReference type="PROSITE" id="PS00041">
    <property type="entry name" value="HTH_ARAC_FAMILY_1"/>
    <property type="match status" value="1"/>
</dbReference>
<evidence type="ECO:0000256" key="2">
    <source>
        <dbReference type="ARBA" id="ARBA00023125"/>
    </source>
</evidence>
<organism evidence="5 6">
    <name type="scientific">Paenibacillus bovis</name>
    <dbReference type="NCBI Taxonomy" id="1616788"/>
    <lineage>
        <taxon>Bacteria</taxon>
        <taxon>Bacillati</taxon>
        <taxon>Bacillota</taxon>
        <taxon>Bacilli</taxon>
        <taxon>Bacillales</taxon>
        <taxon>Paenibacillaceae</taxon>
        <taxon>Paenibacillus</taxon>
    </lineage>
</organism>
<dbReference type="InterPro" id="IPR014710">
    <property type="entry name" value="RmlC-like_jellyroll"/>
</dbReference>
<reference evidence="5 6" key="2">
    <citation type="journal article" date="2016" name="Int. J. Syst. Evol. Microbiol.">
        <title>Paenibacillus bovis sp. nov., isolated from raw yak (Bos grunniens) milk.</title>
        <authorList>
            <person name="Gao C."/>
            <person name="Han J."/>
            <person name="Liu Z."/>
            <person name="Xu X."/>
            <person name="Hang F."/>
            <person name="Wu Z."/>
        </authorList>
    </citation>
    <scope>NUCLEOTIDE SEQUENCE [LARGE SCALE GENOMIC DNA]</scope>
    <source>
        <strain evidence="5 6">BD3526</strain>
    </source>
</reference>
<keyword evidence="1" id="KW-0805">Transcription regulation</keyword>
<dbReference type="PRINTS" id="PR00032">
    <property type="entry name" value="HTHARAC"/>
</dbReference>
<dbReference type="PROSITE" id="PS01124">
    <property type="entry name" value="HTH_ARAC_FAMILY_2"/>
    <property type="match status" value="1"/>
</dbReference>
<dbReference type="GO" id="GO:0003700">
    <property type="term" value="F:DNA-binding transcription factor activity"/>
    <property type="evidence" value="ECO:0007669"/>
    <property type="project" value="InterPro"/>
</dbReference>
<reference evidence="6" key="1">
    <citation type="submission" date="2015-10" db="EMBL/GenBank/DDBJ databases">
        <title>Genome of Paenibacillus bovis sp. nov.</title>
        <authorList>
            <person name="Wu Z."/>
            <person name="Gao C."/>
            <person name="Liu Z."/>
            <person name="Zheng H."/>
        </authorList>
    </citation>
    <scope>NUCLEOTIDE SEQUENCE [LARGE SCALE GENOMIC DNA]</scope>
    <source>
        <strain evidence="6">BD3526</strain>
    </source>
</reference>